<keyword evidence="3" id="KW-1185">Reference proteome</keyword>
<evidence type="ECO:0000313" key="2">
    <source>
        <dbReference type="EMBL" id="MFC3226537.1"/>
    </source>
</evidence>
<reference evidence="3" key="1">
    <citation type="journal article" date="2019" name="Int. J. Syst. Evol. Microbiol.">
        <title>The Global Catalogue of Microorganisms (GCM) 10K type strain sequencing project: providing services to taxonomists for standard genome sequencing and annotation.</title>
        <authorList>
            <consortium name="The Broad Institute Genomics Platform"/>
            <consortium name="The Broad Institute Genome Sequencing Center for Infectious Disease"/>
            <person name="Wu L."/>
            <person name="Ma J."/>
        </authorList>
    </citation>
    <scope>NUCLEOTIDE SEQUENCE [LARGE SCALE GENOMIC DNA]</scope>
    <source>
        <strain evidence="3">KCTC 42964</strain>
    </source>
</reference>
<evidence type="ECO:0008006" key="4">
    <source>
        <dbReference type="Google" id="ProtNLM"/>
    </source>
</evidence>
<evidence type="ECO:0000313" key="3">
    <source>
        <dbReference type="Proteomes" id="UP001595528"/>
    </source>
</evidence>
<evidence type="ECO:0000256" key="1">
    <source>
        <dbReference type="SAM" id="SignalP"/>
    </source>
</evidence>
<dbReference type="EMBL" id="JBHRTR010000014">
    <property type="protein sequence ID" value="MFC3226537.1"/>
    <property type="molecule type" value="Genomic_DNA"/>
</dbReference>
<proteinExistence type="predicted"/>
<gene>
    <name evidence="2" type="ORF">ACFOGJ_04805</name>
</gene>
<keyword evidence="1" id="KW-0732">Signal</keyword>
<dbReference type="RefSeq" id="WP_379898563.1">
    <property type="nucleotide sequence ID" value="NZ_JBHRTR010000014.1"/>
</dbReference>
<feature type="signal peptide" evidence="1">
    <location>
        <begin position="1"/>
        <end position="23"/>
    </location>
</feature>
<dbReference type="Proteomes" id="UP001595528">
    <property type="component" value="Unassembled WGS sequence"/>
</dbReference>
<accession>A0ABV7KW41</accession>
<name>A0ABV7KW41_9PROT</name>
<comment type="caution">
    <text evidence="2">The sequence shown here is derived from an EMBL/GenBank/DDBJ whole genome shotgun (WGS) entry which is preliminary data.</text>
</comment>
<feature type="chain" id="PRO_5046319991" description="DUF3761 domain-containing protein" evidence="1">
    <location>
        <begin position="24"/>
        <end position="160"/>
    </location>
</feature>
<sequence>MHILRYCLVVAVIALAAPTTTRASGACGTIASPTSCTFFGLPDPATAPARGTAATTAAAQVGGVVCRMGDGEPLVAGHAGSCERAGGKAETAGPGGLGPVIGYAPLTQYLPIFAAPSSRAAPAAGTPATVACTFGTVRLSAASVADCERAGGRVAPTGAE</sequence>
<organism evidence="2 3">
    <name type="scientific">Marinibaculum pumilum</name>
    <dbReference type="NCBI Taxonomy" id="1766165"/>
    <lineage>
        <taxon>Bacteria</taxon>
        <taxon>Pseudomonadati</taxon>
        <taxon>Pseudomonadota</taxon>
        <taxon>Alphaproteobacteria</taxon>
        <taxon>Rhodospirillales</taxon>
        <taxon>Rhodospirillaceae</taxon>
        <taxon>Marinibaculum</taxon>
    </lineage>
</organism>
<protein>
    <recommendedName>
        <fullName evidence="4">DUF3761 domain-containing protein</fullName>
    </recommendedName>
</protein>